<dbReference type="InterPro" id="IPR017932">
    <property type="entry name" value="GATase_2_dom"/>
</dbReference>
<dbReference type="EMBL" id="CP015518">
    <property type="protein sequence ID" value="APG25907.1"/>
    <property type="molecule type" value="Genomic_DNA"/>
</dbReference>
<comment type="catalytic activity">
    <reaction evidence="7">
        <text>L-aspartate + L-glutamine + ATP + H2O = L-asparagine + L-glutamate + AMP + diphosphate + H(+)</text>
        <dbReference type="Rhea" id="RHEA:12228"/>
        <dbReference type="ChEBI" id="CHEBI:15377"/>
        <dbReference type="ChEBI" id="CHEBI:15378"/>
        <dbReference type="ChEBI" id="CHEBI:29985"/>
        <dbReference type="ChEBI" id="CHEBI:29991"/>
        <dbReference type="ChEBI" id="CHEBI:30616"/>
        <dbReference type="ChEBI" id="CHEBI:33019"/>
        <dbReference type="ChEBI" id="CHEBI:58048"/>
        <dbReference type="ChEBI" id="CHEBI:58359"/>
        <dbReference type="ChEBI" id="CHEBI:456215"/>
        <dbReference type="EC" id="6.3.5.4"/>
    </reaction>
</comment>
<dbReference type="SUPFAM" id="SSF56235">
    <property type="entry name" value="N-terminal nucleophile aminohydrolases (Ntn hydrolases)"/>
    <property type="match status" value="1"/>
</dbReference>
<sequence length="669" mass="75767">MCGIAGVLNTLQHNPLSEQLVPRMLAMIQHRGPDACGAYWSPDFAMGNARLSIIGLASGLQPIGNEDGSLWIVYNGEAFNYVELKEELVKAGHRFRTDTDTEVVLHLYEEYGPSCLEKINGQFALAIWDAGRRELFLARDRFGIRTLFYCEQGGRFSFASEIKSLFVVPGVAREIDPGALDEIFTFWTTLPPRTVFKGVQQLLPGHYMTVGDGHVSQHRYWSLPYFNKFERWDGSFTEAMEHLDALLTDAVRLRLRADVPVGAYLSGGLDSSIVTALITRHFNNRLKTFSMRFAESAFDESVFQDQLVKHLGTDHCSVVVSSDQIRESLPAVIWHCETPLLRTSPVPLYLLSRLVREHRFKVVLTGEGADEIFGGYNIFKEAKVRHFWGRQPDSTLRPRLLEKLYPYVFTNPSRGRAFLYQFFATRPEDRSNLLFSHQLRWNNGRRNTALFSDTLRSCLDGCDSYERVAAGLPADFLQRELFSRTQTLEVGIFLSNYLLSSQGDRVAMANSLEIRLPFLDYRVVEFAARLPAHWKLHGLNEKYILKKTFGGLLPGSIAQRPKQPYRAPIREAFRNTVGDSWMAELLSEAAISRAGYFHPDRVAHLVSHFRKDPGVAAGENQNMALTGILTTQLTHQLFVEDFHGLQAAPATLKRLVREDGRHIQVSHPG</sequence>
<dbReference type="OrthoDB" id="9763290at2"/>
<dbReference type="Proteomes" id="UP000182264">
    <property type="component" value="Chromosome"/>
</dbReference>
<feature type="domain" description="Glutamine amidotransferase type-2" evidence="11">
    <location>
        <begin position="2"/>
        <end position="213"/>
    </location>
</feature>
<accession>A0A1L3GIY6</accession>
<dbReference type="InterPro" id="IPR033738">
    <property type="entry name" value="AsnB_N"/>
</dbReference>
<dbReference type="EC" id="6.3.5.4" evidence="3"/>
<evidence type="ECO:0000256" key="7">
    <source>
        <dbReference type="ARBA" id="ARBA00048741"/>
    </source>
</evidence>
<feature type="binding site" evidence="9">
    <location>
        <position position="100"/>
    </location>
    <ligand>
        <name>L-glutamine</name>
        <dbReference type="ChEBI" id="CHEBI:58359"/>
    </ligand>
</feature>
<evidence type="ECO:0000256" key="9">
    <source>
        <dbReference type="PIRSR" id="PIRSR001589-2"/>
    </source>
</evidence>
<comment type="similarity">
    <text evidence="2">Belongs to the asparagine synthetase family.</text>
</comment>
<proteinExistence type="inferred from homology"/>
<protein>
    <recommendedName>
        <fullName evidence="3">asparagine synthase (glutamine-hydrolyzing)</fullName>
        <ecNumber evidence="3">6.3.5.4</ecNumber>
    </recommendedName>
</protein>
<dbReference type="Gene3D" id="3.40.50.620">
    <property type="entry name" value="HUPs"/>
    <property type="match status" value="1"/>
</dbReference>
<evidence type="ECO:0000259" key="11">
    <source>
        <dbReference type="PROSITE" id="PS51278"/>
    </source>
</evidence>
<reference evidence="12 13" key="1">
    <citation type="journal article" date="2017" name="Genome Announc.">
        <title>Complete Genome Sequences of Two Acetylene-Fermenting Pelobacter acetylenicus Strains.</title>
        <authorList>
            <person name="Sutton J.M."/>
            <person name="Baesman S.M."/>
            <person name="Fierst J.L."/>
            <person name="Poret-Peterson A.T."/>
            <person name="Oremland R.S."/>
            <person name="Dunlap D.S."/>
            <person name="Akob D.M."/>
        </authorList>
    </citation>
    <scope>NUCLEOTIDE SEQUENCE [LARGE SCALE GENOMIC DNA]</scope>
    <source>
        <strain evidence="12 13">DSM 3247</strain>
    </source>
</reference>
<dbReference type="Pfam" id="PF13537">
    <property type="entry name" value="GATase_7"/>
    <property type="match status" value="1"/>
</dbReference>
<dbReference type="PIRSF" id="PIRSF001589">
    <property type="entry name" value="Asn_synthetase_glu-h"/>
    <property type="match status" value="1"/>
</dbReference>
<dbReference type="PROSITE" id="PS51278">
    <property type="entry name" value="GATASE_TYPE_2"/>
    <property type="match status" value="1"/>
</dbReference>
<dbReference type="Gene3D" id="3.60.20.10">
    <property type="entry name" value="Glutamine Phosphoribosylpyrophosphate, subunit 1, domain 1"/>
    <property type="match status" value="1"/>
</dbReference>
<dbReference type="InterPro" id="IPR051786">
    <property type="entry name" value="ASN_synthetase/amidase"/>
</dbReference>
<dbReference type="NCBIfam" id="TIGR01536">
    <property type="entry name" value="asn_synth_AEB"/>
    <property type="match status" value="1"/>
</dbReference>
<gene>
    <name evidence="12" type="ORF">A7E75_13490</name>
</gene>
<keyword evidence="6 8" id="KW-0315">Glutamine amidotransferase</keyword>
<dbReference type="STRING" id="29542.A6070_07525"/>
<keyword evidence="13" id="KW-1185">Reference proteome</keyword>
<dbReference type="PANTHER" id="PTHR43284:SF1">
    <property type="entry name" value="ASPARAGINE SYNTHETASE"/>
    <property type="match status" value="1"/>
</dbReference>
<keyword evidence="8" id="KW-0028">Amino-acid biosynthesis</keyword>
<evidence type="ECO:0000313" key="12">
    <source>
        <dbReference type="EMBL" id="APG25907.1"/>
    </source>
</evidence>
<feature type="active site" description="For GATase activity" evidence="8">
    <location>
        <position position="2"/>
    </location>
</feature>
<evidence type="ECO:0000256" key="1">
    <source>
        <dbReference type="ARBA" id="ARBA00005187"/>
    </source>
</evidence>
<dbReference type="CDD" id="cd01991">
    <property type="entry name" value="Asn_synthase_B_C"/>
    <property type="match status" value="1"/>
</dbReference>
<dbReference type="InterPro" id="IPR029055">
    <property type="entry name" value="Ntn_hydrolases_N"/>
</dbReference>
<dbReference type="InterPro" id="IPR006426">
    <property type="entry name" value="Asn_synth_AEB"/>
</dbReference>
<evidence type="ECO:0000256" key="8">
    <source>
        <dbReference type="PIRSR" id="PIRSR001589-1"/>
    </source>
</evidence>
<dbReference type="PANTHER" id="PTHR43284">
    <property type="entry name" value="ASPARAGINE SYNTHETASE (GLUTAMINE-HYDROLYZING)"/>
    <property type="match status" value="1"/>
</dbReference>
<dbReference type="SUPFAM" id="SSF52402">
    <property type="entry name" value="Adenine nucleotide alpha hydrolases-like"/>
    <property type="match status" value="1"/>
</dbReference>
<name>A0A1L3GIY6_SYNAC</name>
<evidence type="ECO:0000256" key="10">
    <source>
        <dbReference type="PIRSR" id="PIRSR001589-3"/>
    </source>
</evidence>
<dbReference type="GO" id="GO:0005829">
    <property type="term" value="C:cytosol"/>
    <property type="evidence" value="ECO:0007669"/>
    <property type="project" value="TreeGrafter"/>
</dbReference>
<dbReference type="GO" id="GO:0006529">
    <property type="term" value="P:asparagine biosynthetic process"/>
    <property type="evidence" value="ECO:0007669"/>
    <property type="project" value="UniProtKB-KW"/>
</dbReference>
<keyword evidence="8" id="KW-0061">Asparagine biosynthesis</keyword>
<evidence type="ECO:0000256" key="5">
    <source>
        <dbReference type="ARBA" id="ARBA00022840"/>
    </source>
</evidence>
<evidence type="ECO:0000256" key="4">
    <source>
        <dbReference type="ARBA" id="ARBA00022741"/>
    </source>
</evidence>
<keyword evidence="5 9" id="KW-0067">ATP-binding</keyword>
<dbReference type="Pfam" id="PF00733">
    <property type="entry name" value="Asn_synthase"/>
    <property type="match status" value="1"/>
</dbReference>
<dbReference type="RefSeq" id="WP_072287754.1">
    <property type="nucleotide sequence ID" value="NZ_CP015455.1"/>
</dbReference>
<evidence type="ECO:0000256" key="3">
    <source>
        <dbReference type="ARBA" id="ARBA00012737"/>
    </source>
</evidence>
<dbReference type="InterPro" id="IPR014729">
    <property type="entry name" value="Rossmann-like_a/b/a_fold"/>
</dbReference>
<evidence type="ECO:0000256" key="6">
    <source>
        <dbReference type="ARBA" id="ARBA00022962"/>
    </source>
</evidence>
<dbReference type="AlphaFoldDB" id="A0A1L3GIY6"/>
<keyword evidence="4 9" id="KW-0547">Nucleotide-binding</keyword>
<comment type="pathway">
    <text evidence="1">Amino-acid biosynthesis; L-asparagine biosynthesis; L-asparagine from L-aspartate (L-Gln route): step 1/1.</text>
</comment>
<dbReference type="InterPro" id="IPR001962">
    <property type="entry name" value="Asn_synthase"/>
</dbReference>
<feature type="site" description="Important for beta-aspartyl-AMP intermediate formation" evidence="10">
    <location>
        <position position="367"/>
    </location>
</feature>
<dbReference type="KEGG" id="pace:A6070_07525"/>
<dbReference type="CDD" id="cd00712">
    <property type="entry name" value="AsnB"/>
    <property type="match status" value="1"/>
</dbReference>
<evidence type="ECO:0000313" key="13">
    <source>
        <dbReference type="Proteomes" id="UP000182264"/>
    </source>
</evidence>
<organism evidence="12 13">
    <name type="scientific">Syntrophotalea acetylenica</name>
    <name type="common">Pelobacter acetylenicus</name>
    <dbReference type="NCBI Taxonomy" id="29542"/>
    <lineage>
        <taxon>Bacteria</taxon>
        <taxon>Pseudomonadati</taxon>
        <taxon>Thermodesulfobacteriota</taxon>
        <taxon>Desulfuromonadia</taxon>
        <taxon>Desulfuromonadales</taxon>
        <taxon>Syntrophotaleaceae</taxon>
        <taxon>Syntrophotalea</taxon>
    </lineage>
</organism>
<dbReference type="GO" id="GO:0004066">
    <property type="term" value="F:asparagine synthase (glutamine-hydrolyzing) activity"/>
    <property type="evidence" value="ECO:0007669"/>
    <property type="project" value="UniProtKB-EC"/>
</dbReference>
<dbReference type="GO" id="GO:0005524">
    <property type="term" value="F:ATP binding"/>
    <property type="evidence" value="ECO:0007669"/>
    <property type="project" value="UniProtKB-KW"/>
</dbReference>
<evidence type="ECO:0000256" key="2">
    <source>
        <dbReference type="ARBA" id="ARBA00005752"/>
    </source>
</evidence>